<keyword evidence="4 10" id="KW-0812">Transmembrane</keyword>
<reference evidence="13" key="1">
    <citation type="journal article" date="2014" name="Proc. Natl. Acad. Sci. U.S.A.">
        <title>Extensive sampling of basidiomycete genomes demonstrates inadequacy of the white-rot/brown-rot paradigm for wood decay fungi.</title>
        <authorList>
            <person name="Riley R."/>
            <person name="Salamov A.A."/>
            <person name="Brown D.W."/>
            <person name="Nagy L.G."/>
            <person name="Floudas D."/>
            <person name="Held B.W."/>
            <person name="Levasseur A."/>
            <person name="Lombard V."/>
            <person name="Morin E."/>
            <person name="Otillar R."/>
            <person name="Lindquist E.A."/>
            <person name="Sun H."/>
            <person name="LaButti K.M."/>
            <person name="Schmutz J."/>
            <person name="Jabbour D."/>
            <person name="Luo H."/>
            <person name="Baker S.E."/>
            <person name="Pisabarro A.G."/>
            <person name="Walton J.D."/>
            <person name="Blanchette R.A."/>
            <person name="Henrissat B."/>
            <person name="Martin F."/>
            <person name="Cullen D."/>
            <person name="Hibbett D.S."/>
            <person name="Grigoriev I.V."/>
        </authorList>
    </citation>
    <scope>NUCLEOTIDE SEQUENCE [LARGE SCALE GENOMIC DNA]</scope>
    <source>
        <strain evidence="13">CBS 339.88</strain>
    </source>
</reference>
<evidence type="ECO:0000256" key="5">
    <source>
        <dbReference type="ARBA" id="ARBA00022737"/>
    </source>
</evidence>
<dbReference type="PANTHER" id="PTHR45671:SF15">
    <property type="entry name" value="MIR1-PHOSPHATE TRANSPORTER OF THE MITOCHONDRIAL CARRIER (MCF) FAMILY"/>
    <property type="match status" value="1"/>
</dbReference>
<evidence type="ECO:0000256" key="4">
    <source>
        <dbReference type="ARBA" id="ARBA00022692"/>
    </source>
</evidence>
<dbReference type="AlphaFoldDB" id="A0A067TST9"/>
<evidence type="ECO:0000256" key="8">
    <source>
        <dbReference type="ARBA" id="ARBA00023128"/>
    </source>
</evidence>
<name>A0A067TST9_GALM3</name>
<dbReference type="InterPro" id="IPR023395">
    <property type="entry name" value="MCP_dom_sf"/>
</dbReference>
<keyword evidence="3 11" id="KW-0813">Transport</keyword>
<evidence type="ECO:0000256" key="2">
    <source>
        <dbReference type="ARBA" id="ARBA00006375"/>
    </source>
</evidence>
<sequence>MVCLFGTTDVNLLSKSSKRRFAPPMADTKSPNDHPPFHVRQFTGKDYTSFFLAGSLCAMLSHVAMTPIDVVKTRIQIDPAFKSHSFLSGTRHVIATEGPRGLLTGFGPTAVGYLAQGGAKFAGYEYWKKTFVQIAGSQENAVANRTAIYLGAATVAEFFADILLTPLEATRIRLVSQRGYATGLVSGFTRLAREGGVRELYAGFLPILCKQIPYAIGQFTVNEFCHELVLRSTTEEQKKKIANSFTLKYSIQLGSGIIAGFAAAILSQPADTLLSQINKGHGPTGSMGHRLAVLAREAGFKGLFVGLGPRMIMTAGLVSSQFLMYGAIKDALGAPPGLEIHKEKK</sequence>
<dbReference type="GO" id="GO:1990547">
    <property type="term" value="P:mitochondrial phosphate ion transmembrane transport"/>
    <property type="evidence" value="ECO:0007669"/>
    <property type="project" value="InterPro"/>
</dbReference>
<evidence type="ECO:0000313" key="12">
    <source>
        <dbReference type="EMBL" id="KDR82934.1"/>
    </source>
</evidence>
<keyword evidence="7" id="KW-1133">Transmembrane helix</keyword>
<dbReference type="PANTHER" id="PTHR45671">
    <property type="entry name" value="SOLUTE CARRIER FAMILY 25 (MITOCHONDRIAL CARRIER PHOSPHATE CARRIER), MEMBER 3, LIKE-RELATED-RELATED"/>
    <property type="match status" value="1"/>
</dbReference>
<evidence type="ECO:0000256" key="11">
    <source>
        <dbReference type="RuleBase" id="RU000488"/>
    </source>
</evidence>
<dbReference type="EMBL" id="KL142369">
    <property type="protein sequence ID" value="KDR82934.1"/>
    <property type="molecule type" value="Genomic_DNA"/>
</dbReference>
<evidence type="ECO:0000256" key="9">
    <source>
        <dbReference type="ARBA" id="ARBA00023136"/>
    </source>
</evidence>
<dbReference type="Proteomes" id="UP000027222">
    <property type="component" value="Unassembled WGS sequence"/>
</dbReference>
<evidence type="ECO:0008006" key="14">
    <source>
        <dbReference type="Google" id="ProtNLM"/>
    </source>
</evidence>
<keyword evidence="5" id="KW-0677">Repeat</keyword>
<evidence type="ECO:0000256" key="7">
    <source>
        <dbReference type="ARBA" id="ARBA00022989"/>
    </source>
</evidence>
<dbReference type="InterPro" id="IPR018108">
    <property type="entry name" value="MCP_transmembrane"/>
</dbReference>
<organism evidence="12 13">
    <name type="scientific">Galerina marginata (strain CBS 339.88)</name>
    <dbReference type="NCBI Taxonomy" id="685588"/>
    <lineage>
        <taxon>Eukaryota</taxon>
        <taxon>Fungi</taxon>
        <taxon>Dikarya</taxon>
        <taxon>Basidiomycota</taxon>
        <taxon>Agaricomycotina</taxon>
        <taxon>Agaricomycetes</taxon>
        <taxon>Agaricomycetidae</taxon>
        <taxon>Agaricales</taxon>
        <taxon>Agaricineae</taxon>
        <taxon>Strophariaceae</taxon>
        <taxon>Galerina</taxon>
    </lineage>
</organism>
<comment type="similarity">
    <text evidence="2 11">Belongs to the mitochondrial carrier (TC 2.A.29) family.</text>
</comment>
<comment type="subcellular location">
    <subcellularLocation>
        <location evidence="1">Mitochondrion inner membrane</location>
        <topology evidence="1">Multi-pass membrane protein</topology>
    </subcellularLocation>
</comment>
<evidence type="ECO:0000256" key="6">
    <source>
        <dbReference type="ARBA" id="ARBA00022792"/>
    </source>
</evidence>
<dbReference type="HOGENOM" id="CLU_039456_1_0_1"/>
<dbReference type="GO" id="GO:0005315">
    <property type="term" value="F:phosphate transmembrane transporter activity"/>
    <property type="evidence" value="ECO:0007669"/>
    <property type="project" value="InterPro"/>
</dbReference>
<feature type="repeat" description="Solcar" evidence="10">
    <location>
        <begin position="144"/>
        <end position="228"/>
    </location>
</feature>
<keyword evidence="13" id="KW-1185">Reference proteome</keyword>
<feature type="repeat" description="Solcar" evidence="10">
    <location>
        <begin position="247"/>
        <end position="331"/>
    </location>
</feature>
<dbReference type="Gene3D" id="1.50.40.10">
    <property type="entry name" value="Mitochondrial carrier domain"/>
    <property type="match status" value="1"/>
</dbReference>
<dbReference type="OrthoDB" id="427452at2759"/>
<dbReference type="GO" id="GO:0005743">
    <property type="term" value="C:mitochondrial inner membrane"/>
    <property type="evidence" value="ECO:0007669"/>
    <property type="project" value="UniProtKB-SubCell"/>
</dbReference>
<proteinExistence type="inferred from homology"/>
<keyword evidence="6" id="KW-0999">Mitochondrion inner membrane</keyword>
<dbReference type="InterPro" id="IPR044677">
    <property type="entry name" value="SLC25A3/Pic2/Mir1-like"/>
</dbReference>
<feature type="repeat" description="Solcar" evidence="10">
    <location>
        <begin position="45"/>
        <end position="130"/>
    </location>
</feature>
<dbReference type="STRING" id="685588.A0A067TST9"/>
<gene>
    <name evidence="12" type="ORF">GALMADRAFT_113087</name>
</gene>
<dbReference type="Pfam" id="PF00153">
    <property type="entry name" value="Mito_carr"/>
    <property type="match status" value="3"/>
</dbReference>
<dbReference type="SUPFAM" id="SSF103506">
    <property type="entry name" value="Mitochondrial carrier"/>
    <property type="match status" value="1"/>
</dbReference>
<dbReference type="PROSITE" id="PS50920">
    <property type="entry name" value="SOLCAR"/>
    <property type="match status" value="3"/>
</dbReference>
<evidence type="ECO:0000313" key="13">
    <source>
        <dbReference type="Proteomes" id="UP000027222"/>
    </source>
</evidence>
<protein>
    <recommendedName>
        <fullName evidence="14">Mitochondrial carrier</fullName>
    </recommendedName>
</protein>
<accession>A0A067TST9</accession>
<keyword evidence="9 10" id="KW-0472">Membrane</keyword>
<keyword evidence="8" id="KW-0496">Mitochondrion</keyword>
<dbReference type="PRINTS" id="PR00926">
    <property type="entry name" value="MITOCARRIER"/>
</dbReference>
<evidence type="ECO:0000256" key="1">
    <source>
        <dbReference type="ARBA" id="ARBA00004448"/>
    </source>
</evidence>
<dbReference type="InterPro" id="IPR002067">
    <property type="entry name" value="MCP"/>
</dbReference>
<evidence type="ECO:0000256" key="3">
    <source>
        <dbReference type="ARBA" id="ARBA00022448"/>
    </source>
</evidence>
<evidence type="ECO:0000256" key="10">
    <source>
        <dbReference type="PROSITE-ProRule" id="PRU00282"/>
    </source>
</evidence>